<reference evidence="1" key="1">
    <citation type="journal article" date="2020" name="Stud. Mycol.">
        <title>101 Dothideomycetes genomes: a test case for predicting lifestyles and emergence of pathogens.</title>
        <authorList>
            <person name="Haridas S."/>
            <person name="Albert R."/>
            <person name="Binder M."/>
            <person name="Bloem J."/>
            <person name="Labutti K."/>
            <person name="Salamov A."/>
            <person name="Andreopoulos B."/>
            <person name="Baker S."/>
            <person name="Barry K."/>
            <person name="Bills G."/>
            <person name="Bluhm B."/>
            <person name="Cannon C."/>
            <person name="Castanera R."/>
            <person name="Culley D."/>
            <person name="Daum C."/>
            <person name="Ezra D."/>
            <person name="Gonzalez J."/>
            <person name="Henrissat B."/>
            <person name="Kuo A."/>
            <person name="Liang C."/>
            <person name="Lipzen A."/>
            <person name="Lutzoni F."/>
            <person name="Magnuson J."/>
            <person name="Mondo S."/>
            <person name="Nolan M."/>
            <person name="Ohm R."/>
            <person name="Pangilinan J."/>
            <person name="Park H.-J."/>
            <person name="Ramirez L."/>
            <person name="Alfaro M."/>
            <person name="Sun H."/>
            <person name="Tritt A."/>
            <person name="Yoshinaga Y."/>
            <person name="Zwiers L.-H."/>
            <person name="Turgeon B."/>
            <person name="Goodwin S."/>
            <person name="Spatafora J."/>
            <person name="Crous P."/>
            <person name="Grigoriev I."/>
        </authorList>
    </citation>
    <scope>NUCLEOTIDE SEQUENCE</scope>
    <source>
        <strain evidence="1">ATCC 200398</strain>
    </source>
</reference>
<name>A0ACB6QRX2_9PLEO</name>
<evidence type="ECO:0000313" key="2">
    <source>
        <dbReference type="Proteomes" id="UP000799755"/>
    </source>
</evidence>
<proteinExistence type="predicted"/>
<comment type="caution">
    <text evidence="1">The sequence shown here is derived from an EMBL/GenBank/DDBJ whole genome shotgun (WGS) entry which is preliminary data.</text>
</comment>
<dbReference type="Proteomes" id="UP000799755">
    <property type="component" value="Unassembled WGS sequence"/>
</dbReference>
<keyword evidence="2" id="KW-1185">Reference proteome</keyword>
<gene>
    <name evidence="1" type="ORF">BDR25DRAFT_304389</name>
</gene>
<evidence type="ECO:0000313" key="1">
    <source>
        <dbReference type="EMBL" id="KAF2469681.1"/>
    </source>
</evidence>
<protein>
    <submittedName>
        <fullName evidence="1">Uncharacterized protein</fullName>
    </submittedName>
</protein>
<dbReference type="EMBL" id="MU003511">
    <property type="protein sequence ID" value="KAF2469681.1"/>
    <property type="molecule type" value="Genomic_DNA"/>
</dbReference>
<organism evidence="1 2">
    <name type="scientific">Lindgomyces ingoldianus</name>
    <dbReference type="NCBI Taxonomy" id="673940"/>
    <lineage>
        <taxon>Eukaryota</taxon>
        <taxon>Fungi</taxon>
        <taxon>Dikarya</taxon>
        <taxon>Ascomycota</taxon>
        <taxon>Pezizomycotina</taxon>
        <taxon>Dothideomycetes</taxon>
        <taxon>Pleosporomycetidae</taxon>
        <taxon>Pleosporales</taxon>
        <taxon>Lindgomycetaceae</taxon>
        <taxon>Lindgomyces</taxon>
    </lineage>
</organism>
<sequence length="71" mass="7601">MLYCPQHSFLPCLPIISNALADLVPNATSSSMRTSPSFSLDEWDPTKPSGSRVMAKPGSSRGILNHVSQAV</sequence>
<accession>A0ACB6QRX2</accession>